<reference evidence="2" key="1">
    <citation type="submission" date="2022-11" db="EMBL/GenBank/DDBJ databases">
        <authorList>
            <person name="Hyden B.L."/>
            <person name="Feng K."/>
            <person name="Yates T."/>
            <person name="Jawdy S."/>
            <person name="Smart L.B."/>
            <person name="Muchero W."/>
        </authorList>
    </citation>
    <scope>NUCLEOTIDE SEQUENCE</scope>
    <source>
        <tissue evidence="2">Shoot tip</tissue>
    </source>
</reference>
<dbReference type="AlphaFoldDB" id="A0A9Q0V1Z9"/>
<gene>
    <name evidence="2" type="ORF">OIU79_000707</name>
</gene>
<reference evidence="2" key="2">
    <citation type="journal article" date="2023" name="Int. J. Mol. Sci.">
        <title>De Novo Assembly and Annotation of 11 Diverse Shrub Willow (Salix) Genomes Reveals Novel Gene Organization in Sex-Linked Regions.</title>
        <authorList>
            <person name="Hyden B."/>
            <person name="Feng K."/>
            <person name="Yates T.B."/>
            <person name="Jawdy S."/>
            <person name="Cereghino C."/>
            <person name="Smart L.B."/>
            <person name="Muchero W."/>
        </authorList>
    </citation>
    <scope>NUCLEOTIDE SEQUENCE</scope>
    <source>
        <tissue evidence="2">Shoot tip</tissue>
    </source>
</reference>
<evidence type="ECO:0000313" key="3">
    <source>
        <dbReference type="Proteomes" id="UP001151532"/>
    </source>
</evidence>
<protein>
    <submittedName>
        <fullName evidence="2">Uncharacterized protein</fullName>
    </submittedName>
</protein>
<evidence type="ECO:0000256" key="1">
    <source>
        <dbReference type="SAM" id="MobiDB-lite"/>
    </source>
</evidence>
<dbReference type="Proteomes" id="UP001151532">
    <property type="component" value="Chromosome 7"/>
</dbReference>
<evidence type="ECO:0000313" key="2">
    <source>
        <dbReference type="EMBL" id="KAJ6740644.1"/>
    </source>
</evidence>
<name>A0A9Q0V1Z9_SALPP</name>
<comment type="caution">
    <text evidence="2">The sequence shown here is derived from an EMBL/GenBank/DDBJ whole genome shotgun (WGS) entry which is preliminary data.</text>
</comment>
<keyword evidence="3" id="KW-1185">Reference proteome</keyword>
<feature type="region of interest" description="Disordered" evidence="1">
    <location>
        <begin position="1"/>
        <end position="34"/>
    </location>
</feature>
<accession>A0A9Q0V1Z9</accession>
<dbReference type="EMBL" id="JAPFFK010000010">
    <property type="protein sequence ID" value="KAJ6740644.1"/>
    <property type="molecule type" value="Genomic_DNA"/>
</dbReference>
<organism evidence="2 3">
    <name type="scientific">Salix purpurea</name>
    <name type="common">Purple osier willow</name>
    <dbReference type="NCBI Taxonomy" id="77065"/>
    <lineage>
        <taxon>Eukaryota</taxon>
        <taxon>Viridiplantae</taxon>
        <taxon>Streptophyta</taxon>
        <taxon>Embryophyta</taxon>
        <taxon>Tracheophyta</taxon>
        <taxon>Spermatophyta</taxon>
        <taxon>Magnoliopsida</taxon>
        <taxon>eudicotyledons</taxon>
        <taxon>Gunneridae</taxon>
        <taxon>Pentapetalae</taxon>
        <taxon>rosids</taxon>
        <taxon>fabids</taxon>
        <taxon>Malpighiales</taxon>
        <taxon>Salicaceae</taxon>
        <taxon>Saliceae</taxon>
        <taxon>Salix</taxon>
    </lineage>
</organism>
<proteinExistence type="predicted"/>
<sequence>MKPGKEGFFLNPKKNGKQQIEKSPGGRRREKDPSLTVLRNDAILKNIFVINKSPLASPASSEPSIENEENIQETEEILTFHEALCHRFIFRPWDMESREEDTRASCRVQ</sequence>